<organism evidence="1">
    <name type="scientific">viral metagenome</name>
    <dbReference type="NCBI Taxonomy" id="1070528"/>
    <lineage>
        <taxon>unclassified sequences</taxon>
        <taxon>metagenomes</taxon>
        <taxon>organismal metagenomes</taxon>
    </lineage>
</organism>
<dbReference type="AlphaFoldDB" id="A0A6C0FE10"/>
<protein>
    <submittedName>
        <fullName evidence="1">Uncharacterized protein</fullName>
    </submittedName>
</protein>
<sequence>MKFNYFNFFVIFLFVFIILSSTTLSCTNFTPHYADSIFKKEGKFEGFQDKSKILGYTKKDDHSALNNYNMHLIKEEQNDCAKAVEKCKNVFGFNGLFCDPLAADAKIDIIGNTKANTECVNKSQGLSKSTGGLCLSEDQVNLLNTRGGNMSTGEEIIGSA</sequence>
<accession>A0A6C0FE10</accession>
<name>A0A6C0FE10_9ZZZZ</name>
<proteinExistence type="predicted"/>
<reference evidence="1" key="1">
    <citation type="journal article" date="2020" name="Nature">
        <title>Giant virus diversity and host interactions through global metagenomics.</title>
        <authorList>
            <person name="Schulz F."/>
            <person name="Roux S."/>
            <person name="Paez-Espino D."/>
            <person name="Jungbluth S."/>
            <person name="Walsh D.A."/>
            <person name="Denef V.J."/>
            <person name="McMahon K.D."/>
            <person name="Konstantinidis K.T."/>
            <person name="Eloe-Fadrosh E.A."/>
            <person name="Kyrpides N.C."/>
            <person name="Woyke T."/>
        </authorList>
    </citation>
    <scope>NUCLEOTIDE SEQUENCE</scope>
    <source>
        <strain evidence="1">GVMAG-S-ERX556049-19</strain>
    </source>
</reference>
<dbReference type="PROSITE" id="PS51257">
    <property type="entry name" value="PROKAR_LIPOPROTEIN"/>
    <property type="match status" value="1"/>
</dbReference>
<dbReference type="EMBL" id="MN738825">
    <property type="protein sequence ID" value="QHT38110.1"/>
    <property type="molecule type" value="Genomic_DNA"/>
</dbReference>
<evidence type="ECO:0000313" key="1">
    <source>
        <dbReference type="EMBL" id="QHT38110.1"/>
    </source>
</evidence>